<dbReference type="OrthoDB" id="541033at2759"/>
<feature type="compositionally biased region" description="Low complexity" evidence="2">
    <location>
        <begin position="1318"/>
        <end position="1327"/>
    </location>
</feature>
<organism evidence="3 4">
    <name type="scientific">Gonium pectorale</name>
    <name type="common">Green alga</name>
    <dbReference type="NCBI Taxonomy" id="33097"/>
    <lineage>
        <taxon>Eukaryota</taxon>
        <taxon>Viridiplantae</taxon>
        <taxon>Chlorophyta</taxon>
        <taxon>core chlorophytes</taxon>
        <taxon>Chlorophyceae</taxon>
        <taxon>CS clade</taxon>
        <taxon>Chlamydomonadales</taxon>
        <taxon>Volvocaceae</taxon>
        <taxon>Gonium</taxon>
    </lineage>
</organism>
<gene>
    <name evidence="3" type="ORF">GPECTOR_5g215</name>
</gene>
<feature type="coiled-coil region" evidence="1">
    <location>
        <begin position="1624"/>
        <end position="1889"/>
    </location>
</feature>
<keyword evidence="1" id="KW-0175">Coiled coil</keyword>
<evidence type="ECO:0000256" key="2">
    <source>
        <dbReference type="SAM" id="MobiDB-lite"/>
    </source>
</evidence>
<feature type="region of interest" description="Disordered" evidence="2">
    <location>
        <begin position="840"/>
        <end position="891"/>
    </location>
</feature>
<keyword evidence="4" id="KW-1185">Reference proteome</keyword>
<dbReference type="Proteomes" id="UP000075714">
    <property type="component" value="Unassembled WGS sequence"/>
</dbReference>
<feature type="region of interest" description="Disordered" evidence="2">
    <location>
        <begin position="254"/>
        <end position="338"/>
    </location>
</feature>
<feature type="region of interest" description="Disordered" evidence="2">
    <location>
        <begin position="1507"/>
        <end position="1552"/>
    </location>
</feature>
<feature type="region of interest" description="Disordered" evidence="2">
    <location>
        <begin position="740"/>
        <end position="766"/>
    </location>
</feature>
<evidence type="ECO:0000256" key="1">
    <source>
        <dbReference type="SAM" id="Coils"/>
    </source>
</evidence>
<name>A0A150GWG7_GONPE</name>
<proteinExistence type="predicted"/>
<protein>
    <submittedName>
        <fullName evidence="3">Uncharacterized protein</fullName>
    </submittedName>
</protein>
<evidence type="ECO:0000313" key="4">
    <source>
        <dbReference type="Proteomes" id="UP000075714"/>
    </source>
</evidence>
<dbReference type="EMBL" id="LSYV01000006">
    <property type="protein sequence ID" value="KXZ54113.1"/>
    <property type="molecule type" value="Genomic_DNA"/>
</dbReference>
<accession>A0A150GWG7</accession>
<feature type="compositionally biased region" description="Low complexity" evidence="2">
    <location>
        <begin position="1507"/>
        <end position="1520"/>
    </location>
</feature>
<feature type="region of interest" description="Disordered" evidence="2">
    <location>
        <begin position="1318"/>
        <end position="1340"/>
    </location>
</feature>
<feature type="region of interest" description="Disordered" evidence="2">
    <location>
        <begin position="1"/>
        <end position="79"/>
    </location>
</feature>
<comment type="caution">
    <text evidence="3">The sequence shown here is derived from an EMBL/GenBank/DDBJ whole genome shotgun (WGS) entry which is preliminary data.</text>
</comment>
<reference evidence="4" key="1">
    <citation type="journal article" date="2016" name="Nat. Commun.">
        <title>The Gonium pectorale genome demonstrates co-option of cell cycle regulation during the evolution of multicellularity.</title>
        <authorList>
            <person name="Hanschen E.R."/>
            <person name="Marriage T.N."/>
            <person name="Ferris P.J."/>
            <person name="Hamaji T."/>
            <person name="Toyoda A."/>
            <person name="Fujiyama A."/>
            <person name="Neme R."/>
            <person name="Noguchi H."/>
            <person name="Minakuchi Y."/>
            <person name="Suzuki M."/>
            <person name="Kawai-Toyooka H."/>
            <person name="Smith D.R."/>
            <person name="Sparks H."/>
            <person name="Anderson J."/>
            <person name="Bakaric R."/>
            <person name="Luria V."/>
            <person name="Karger A."/>
            <person name="Kirschner M.W."/>
            <person name="Durand P.M."/>
            <person name="Michod R.E."/>
            <person name="Nozaki H."/>
            <person name="Olson B.J."/>
        </authorList>
    </citation>
    <scope>NUCLEOTIDE SEQUENCE [LARGE SCALE GENOMIC DNA]</scope>
    <source>
        <strain evidence="4">NIES-2863</strain>
    </source>
</reference>
<evidence type="ECO:0000313" key="3">
    <source>
        <dbReference type="EMBL" id="KXZ54113.1"/>
    </source>
</evidence>
<sequence length="1910" mass="196448">MEEEQGETIQAGKRRSSLGALSKSKPVSKFRSMFESKVDCASPDQTPRRKDAAGVTSPAVLQVQSAAEEPVAGADPSGEPMMSAMDVQEGPMASLAASPTLTHVSSGSPYANDASVGADVEALLAPFQAGAVSSDAVRGSLNFPSLAAQDFSPGPVSGPAPLPYHGAPFVASTNTVLTSCTAEEVPTYTDATTPGAAFMTVTVSAASCMDVDMCEAAALAQYQGTEEDVRTVPDEASTDNTAPRTDKVITVATVPEGGALPSPRQDDASGLGSAGMEVDSAPAVDNCIQPQGCMPSEPPRTLSVTAGPGADNSQLQDRQDDGMEWDGEAPANGVPSASASTSEYASIIHKEAAEAASPACSDQPLASLLAAADQAAVQELTESTLAGSADVHEADTVDVLHSHVSLEELTNDSSIASALEVAHQATLPVLPVAECIEKLDSPALCRQAPAQQADGPVDAQLDFSSSPERAPSTVPELTATTDSCAEGISVEFGLVEPSFSSKGPAMGVIVAAEAVVAESSVAESVSFPSAAPQEKDAAVAVAGVVEEAARAKESMAAVRHDADVDMEDASELLCPSADAPVADLNAAGEPSVEAEVTLDNEQSTAPSLQAPMTAVSASLAQSDPAAGGEANVVAHKDAAGEVESEPMVSMAAPDVCLGPCDCETLEAASVLSPANSAKLSQGAIDAAAPERVPEAVGPVATPAACQQSSQQVAETLALKPAPMAEAVEAVEAVEAPKVAGPAVDQLPSQQVPEVSAPETEPTPEAMEEETIAAAEQLISQRVAEVSPPEPMPEALEDMVPGPAVEQLPSQQIAEPELVPEAMEAEAIAAAGQLLSQQVAEVSPLESEPMPEALKEAEPEEAIPSAGQPSSQQVAEVSPPEAKPMPAAMEEETAPAAGQLLLQQATEASPPEVEPLAEAMEEAIVVPGQLLSQQVAEPMPVDEENIADPEVAGQAASQLPSQQVAEVSAPEPEAMAEAEEAIPAVGELPSQQVAEVSTPGLKPKPEAAQVACSATSQPGLQQEAAAMDVDMPDMVGVPTVAAETPKAEGPELSCIASPGVSNRSETVAPDAGLGTPATTAARELAAPDVMAIEAELPAASLPQPTSECVGSISPRHYAVAENSPAADEGRHETFPGTAADACAVAEVAAGVSSVEAMLVVPQTYEQHKTAVPDDPMMVSPLPAARLSLRPPPAARPVTEAAAEFVSPETASAGPRAFMLSGLDEMPSEPLPVETEAAGAPGGNSMQDTVMEEDEFALAADAAAAVEALTIKSRNEVVSSGPIATEAPPALDTLEAWGDDDLLMDGTADDTFGSLPPPMQVVSSPVSASKSQDAGSAARKAPTEATLQSLDLFSLHASCGRVSDSLMAESLDTFESNGLCAKSRAMPFIPLAPLREAAEQEAEGSSLMGAARRASLVPPPASQGGSPVLGVAVNGMATSPSPLWSAPAETATPSPMQQSPTPLTGGKPGAGTAARTGQAKITGAGPKGVTTAVSRPVVTPSSALKALAAGSSTAGSSGPKTGVPKRTTPASTAAQPKSALAPGQTPTRPQISGGDFDLDTVDISAEASKALAMLGGSDGGDVALVPPSAPAQQSTPVLVAPARGAPAAPENTASTPSTQAVVDMHINMLTSKLAEEMARNQKIQDENVMLRDQLSTLQFEQSMTGDLDMEREARHFLEQELAGVRQRCEALEAETRKLHADIKRRDQASEEQQTMHKAREEELLAENQANAEAMQRMKADLEAFRTFVQEAQERISHAETQASAAVSKAEAQAAAAIAKCNEETAQCQELSSTLARQTIEVHQLRRGREEAEAKFQKAMEQLIVAQTAHKKQVNEYESRLHQQNAIVSQFNELREKYRQMKEACAQLDQRAKHAESKAQEKANALQTCEAEKSELLRMCSDLLTQLEAAKRV</sequence>
<feature type="compositionally biased region" description="Polar residues" evidence="2">
    <location>
        <begin position="1449"/>
        <end position="1460"/>
    </location>
</feature>
<feature type="region of interest" description="Disordered" evidence="2">
    <location>
        <begin position="1438"/>
        <end position="1491"/>
    </location>
</feature>
<dbReference type="STRING" id="33097.A0A150GWG7"/>